<feature type="compositionally biased region" description="Pro residues" evidence="8">
    <location>
        <begin position="359"/>
        <end position="389"/>
    </location>
</feature>
<evidence type="ECO:0000313" key="13">
    <source>
        <dbReference type="Proteomes" id="UP001234178"/>
    </source>
</evidence>
<dbReference type="SMART" id="SM00285">
    <property type="entry name" value="PBD"/>
    <property type="match status" value="1"/>
</dbReference>
<dbReference type="Pfam" id="PF00786">
    <property type="entry name" value="PBD"/>
    <property type="match status" value="1"/>
</dbReference>
<dbReference type="PROSITE" id="PS50229">
    <property type="entry name" value="WH1"/>
    <property type="match status" value="1"/>
</dbReference>
<dbReference type="Pfam" id="PF00568">
    <property type="entry name" value="WH1"/>
    <property type="match status" value="1"/>
</dbReference>
<dbReference type="Pfam" id="PF02205">
    <property type="entry name" value="WH2"/>
    <property type="match status" value="2"/>
</dbReference>
<feature type="compositionally biased region" description="Low complexity" evidence="8">
    <location>
        <begin position="390"/>
        <end position="403"/>
    </location>
</feature>
<dbReference type="EMBL" id="JAOYFB010000005">
    <property type="protein sequence ID" value="KAK4015641.1"/>
    <property type="molecule type" value="Genomic_DNA"/>
</dbReference>
<comment type="caution">
    <text evidence="12">The sequence shown here is derived from an EMBL/GenBank/DDBJ whole genome shotgun (WGS) entry which is preliminary data.</text>
</comment>
<dbReference type="SMART" id="SM00246">
    <property type="entry name" value="WH2"/>
    <property type="match status" value="2"/>
</dbReference>
<evidence type="ECO:0000256" key="6">
    <source>
        <dbReference type="ARBA" id="ARBA00023212"/>
    </source>
</evidence>
<dbReference type="PROSITE" id="PS51082">
    <property type="entry name" value="WH2"/>
    <property type="match status" value="2"/>
</dbReference>
<protein>
    <recommendedName>
        <fullName evidence="14">Neural Wiskott-Aldrich syndrome protein</fullName>
    </recommendedName>
</protein>
<dbReference type="Gene3D" id="6.10.280.150">
    <property type="match status" value="1"/>
</dbReference>
<feature type="compositionally biased region" description="Basic and acidic residues" evidence="8">
    <location>
        <begin position="1"/>
        <end position="13"/>
    </location>
</feature>
<sequence length="512" mass="55692">MEGDQHSKHDKVNKNTAMTAAKRPQPENKPSSLLSLEENDQLFKLIGLRCKSMASAVVQVCFADPPSRSQWNLRHCGVLCFIKDNIKRSYYLRVFCLDRQSVVWEQELYSSFEYCAPRPHFHTFEGDDCRVGLNFANDAEAEFFLVAIKENMRIKSEKRERRRLSQQQLQPLVKPTPVATNGSASKTTVRTTTTTNSVMTKKSKKDKNKKITKADIGLPSDFKHLSHVGWDPNQGFALDNVDPNLLKFFARAGISESHLKDKATREFIYDFIDKHGGKEAAIREISSLQPNAGLFSAPPVPARNPPSTPQTARMAPPAPPMAAPPPPPSRIIASPPPIAPPAPPQRAPPPKMAPITTTVPPPPPVGAPPPPPPPPPPPSFGGPPPPPIPSLTVSAPSPSSSPAQPDVRSALMDAIKEGHKLKSVPADSDSSMKAGPKASAAPDTRNDLLGQIRAGKELKPVEKKASSVPVSDDVMEGMAGALARALEERCRVIHSDSDESGQDQDEDDDWDD</sequence>
<feature type="domain" description="WH2" evidence="11">
    <location>
        <begin position="444"/>
        <end position="461"/>
    </location>
</feature>
<dbReference type="InterPro" id="IPR011993">
    <property type="entry name" value="PH-like_dom_sf"/>
</dbReference>
<accession>A0ABQ9ZSD2</accession>
<dbReference type="SMART" id="SM00461">
    <property type="entry name" value="WH1"/>
    <property type="match status" value="1"/>
</dbReference>
<proteinExistence type="predicted"/>
<feature type="region of interest" description="Disordered" evidence="8">
    <location>
        <begin position="492"/>
        <end position="512"/>
    </location>
</feature>
<feature type="domain" description="CRIB" evidence="9">
    <location>
        <begin position="216"/>
        <end position="229"/>
    </location>
</feature>
<evidence type="ECO:0000313" key="12">
    <source>
        <dbReference type="EMBL" id="KAK4015641.1"/>
    </source>
</evidence>
<feature type="region of interest" description="Disordered" evidence="8">
    <location>
        <begin position="293"/>
        <end position="472"/>
    </location>
</feature>
<feature type="compositionally biased region" description="Acidic residues" evidence="8">
    <location>
        <begin position="498"/>
        <end position="512"/>
    </location>
</feature>
<dbReference type="CDD" id="cd00132">
    <property type="entry name" value="CRIB"/>
    <property type="match status" value="1"/>
</dbReference>
<feature type="region of interest" description="Disordered" evidence="8">
    <location>
        <begin position="1"/>
        <end position="32"/>
    </location>
</feature>
<reference evidence="12 13" key="1">
    <citation type="journal article" date="2023" name="Nucleic Acids Res.">
        <title>The hologenome of Daphnia magna reveals possible DNA methylation and microbiome-mediated evolution of the host genome.</title>
        <authorList>
            <person name="Chaturvedi A."/>
            <person name="Li X."/>
            <person name="Dhandapani V."/>
            <person name="Marshall H."/>
            <person name="Kissane S."/>
            <person name="Cuenca-Cambronero M."/>
            <person name="Asole G."/>
            <person name="Calvet F."/>
            <person name="Ruiz-Romero M."/>
            <person name="Marangio P."/>
            <person name="Guigo R."/>
            <person name="Rago D."/>
            <person name="Mirbahai L."/>
            <person name="Eastwood N."/>
            <person name="Colbourne J.K."/>
            <person name="Zhou J."/>
            <person name="Mallon E."/>
            <person name="Orsini L."/>
        </authorList>
    </citation>
    <scope>NUCLEOTIDE SEQUENCE [LARGE SCALE GENOMIC DNA]</scope>
    <source>
        <strain evidence="12">LRV0_1</strain>
    </source>
</reference>
<keyword evidence="6" id="KW-0206">Cytoskeleton</keyword>
<dbReference type="PANTHER" id="PTHR11202:SF36">
    <property type="entry name" value="ACTIN NUCLEATION-PROMOTING FACTOR WASL"/>
    <property type="match status" value="1"/>
</dbReference>
<feature type="domain" description="WH1" evidence="10">
    <location>
        <begin position="45"/>
        <end position="155"/>
    </location>
</feature>
<dbReference type="InterPro" id="IPR011026">
    <property type="entry name" value="WAS_C"/>
</dbReference>
<feature type="compositionally biased region" description="Basic residues" evidence="8">
    <location>
        <begin position="201"/>
        <end position="210"/>
    </location>
</feature>
<dbReference type="Gene3D" id="2.30.29.30">
    <property type="entry name" value="Pleckstrin-homology domain (PH domain)/Phosphotyrosine-binding domain (PTB)"/>
    <property type="match status" value="1"/>
</dbReference>
<evidence type="ECO:0000256" key="2">
    <source>
        <dbReference type="ARBA" id="ARBA00004245"/>
    </source>
</evidence>
<evidence type="ECO:0000259" key="11">
    <source>
        <dbReference type="PROSITE" id="PS51082"/>
    </source>
</evidence>
<evidence type="ECO:0000256" key="8">
    <source>
        <dbReference type="SAM" id="MobiDB-lite"/>
    </source>
</evidence>
<feature type="region of interest" description="Disordered" evidence="8">
    <location>
        <begin position="175"/>
        <end position="210"/>
    </location>
</feature>
<keyword evidence="3" id="KW-0963">Cytoplasm</keyword>
<comment type="subcellular location">
    <subcellularLocation>
        <location evidence="2">Cytoplasm</location>
        <location evidence="2">Cytoskeleton</location>
    </subcellularLocation>
    <subcellularLocation>
        <location evidence="1">Nucleus</location>
    </subcellularLocation>
</comment>
<name>A0ABQ9ZSD2_9CRUS</name>
<evidence type="ECO:0008006" key="14">
    <source>
        <dbReference type="Google" id="ProtNLM"/>
    </source>
</evidence>
<dbReference type="InterPro" id="IPR036936">
    <property type="entry name" value="CRIB_dom_sf"/>
</dbReference>
<dbReference type="CDD" id="cd01205">
    <property type="entry name" value="EVH1_WASP-like"/>
    <property type="match status" value="1"/>
</dbReference>
<dbReference type="InterPro" id="IPR003124">
    <property type="entry name" value="WH2_dom"/>
</dbReference>
<dbReference type="Gene3D" id="3.90.810.10">
    <property type="entry name" value="CRIB domain"/>
    <property type="match status" value="1"/>
</dbReference>
<evidence type="ECO:0000256" key="1">
    <source>
        <dbReference type="ARBA" id="ARBA00004123"/>
    </source>
</evidence>
<evidence type="ECO:0000259" key="9">
    <source>
        <dbReference type="PROSITE" id="PS50108"/>
    </source>
</evidence>
<evidence type="ECO:0000259" key="10">
    <source>
        <dbReference type="PROSITE" id="PS50229"/>
    </source>
</evidence>
<feature type="compositionally biased region" description="Basic and acidic residues" evidence="8">
    <location>
        <begin position="454"/>
        <end position="465"/>
    </location>
</feature>
<keyword evidence="7" id="KW-0539">Nucleus</keyword>
<dbReference type="PANTHER" id="PTHR11202">
    <property type="entry name" value="SPROUTY-RELATED, EVH1 DOMAIN-CONTAINING PROTEIN FAMILY MEMBER"/>
    <property type="match status" value="1"/>
</dbReference>
<dbReference type="InterPro" id="IPR000095">
    <property type="entry name" value="CRIB_dom"/>
</dbReference>
<dbReference type="SUPFAM" id="SSF50729">
    <property type="entry name" value="PH domain-like"/>
    <property type="match status" value="1"/>
</dbReference>
<keyword evidence="4" id="KW-0597">Phosphoprotein</keyword>
<keyword evidence="13" id="KW-1185">Reference proteome</keyword>
<dbReference type="InterPro" id="IPR033927">
    <property type="entry name" value="WASPfam_EVH1"/>
</dbReference>
<organism evidence="12 13">
    <name type="scientific">Daphnia magna</name>
    <dbReference type="NCBI Taxonomy" id="35525"/>
    <lineage>
        <taxon>Eukaryota</taxon>
        <taxon>Metazoa</taxon>
        <taxon>Ecdysozoa</taxon>
        <taxon>Arthropoda</taxon>
        <taxon>Crustacea</taxon>
        <taxon>Branchiopoda</taxon>
        <taxon>Diplostraca</taxon>
        <taxon>Cladocera</taxon>
        <taxon>Anomopoda</taxon>
        <taxon>Daphniidae</taxon>
        <taxon>Daphnia</taxon>
    </lineage>
</organism>
<feature type="compositionally biased region" description="Low complexity" evidence="8">
    <location>
        <begin position="185"/>
        <end position="200"/>
    </location>
</feature>
<feature type="compositionally biased region" description="Pro residues" evidence="8">
    <location>
        <begin position="298"/>
        <end position="308"/>
    </location>
</feature>
<dbReference type="InterPro" id="IPR000697">
    <property type="entry name" value="WH1/EVH1_dom"/>
</dbReference>
<keyword evidence="5" id="KW-0677">Repeat</keyword>
<evidence type="ECO:0000256" key="5">
    <source>
        <dbReference type="ARBA" id="ARBA00022737"/>
    </source>
</evidence>
<evidence type="ECO:0000256" key="7">
    <source>
        <dbReference type="ARBA" id="ARBA00023242"/>
    </source>
</evidence>
<evidence type="ECO:0000256" key="4">
    <source>
        <dbReference type="ARBA" id="ARBA00022553"/>
    </source>
</evidence>
<dbReference type="Proteomes" id="UP001234178">
    <property type="component" value="Unassembled WGS sequence"/>
</dbReference>
<feature type="compositionally biased region" description="Pro residues" evidence="8">
    <location>
        <begin position="316"/>
        <end position="352"/>
    </location>
</feature>
<evidence type="ECO:0000256" key="3">
    <source>
        <dbReference type="ARBA" id="ARBA00022490"/>
    </source>
</evidence>
<dbReference type="SUPFAM" id="SSF47912">
    <property type="entry name" value="Wiscott-Aldrich syndrome protein, WASP, C-terminal domain"/>
    <property type="match status" value="1"/>
</dbReference>
<feature type="domain" description="WH2" evidence="11">
    <location>
        <begin position="407"/>
        <end position="424"/>
    </location>
</feature>
<dbReference type="PROSITE" id="PS50108">
    <property type="entry name" value="CRIB"/>
    <property type="match status" value="1"/>
</dbReference>
<gene>
    <name evidence="12" type="ORF">OUZ56_030616</name>
</gene>